<dbReference type="InterPro" id="IPR036894">
    <property type="entry name" value="YbaB-like_sf"/>
</dbReference>
<comment type="caution">
    <text evidence="2">The sequence shown here is derived from an EMBL/GenBank/DDBJ whole genome shotgun (WGS) entry which is preliminary data.</text>
</comment>
<dbReference type="SUPFAM" id="SSF82607">
    <property type="entry name" value="YbaB-like"/>
    <property type="match status" value="1"/>
</dbReference>
<feature type="coiled-coil region" evidence="1">
    <location>
        <begin position="1"/>
        <end position="28"/>
    </location>
</feature>
<keyword evidence="3" id="KW-1185">Reference proteome</keyword>
<gene>
    <name evidence="2" type="ORF">ACFFRN_23565</name>
</gene>
<evidence type="ECO:0000313" key="2">
    <source>
        <dbReference type="EMBL" id="MFB9529590.1"/>
    </source>
</evidence>
<reference evidence="2 3" key="1">
    <citation type="submission" date="2024-09" db="EMBL/GenBank/DDBJ databases">
        <authorList>
            <person name="Sun Q."/>
            <person name="Mori K."/>
        </authorList>
    </citation>
    <scope>NUCLEOTIDE SEQUENCE [LARGE SCALE GENOMIC DNA]</scope>
    <source>
        <strain evidence="2 3">JCM 3323</strain>
    </source>
</reference>
<dbReference type="EMBL" id="JBHMCE010000007">
    <property type="protein sequence ID" value="MFB9529590.1"/>
    <property type="molecule type" value="Genomic_DNA"/>
</dbReference>
<sequence length="124" mass="13616">MDEFSATLNELTEEYERHARLVKDAYGKLNELEATVRSGDEMVTVTVSARGQVKAIELDARVYRRLPPSELARTITEQLNRAAAIVADRSKELISPLMPDGVPYEELFGEGVDLDSLLPGPGAA</sequence>
<proteinExistence type="predicted"/>
<organism evidence="2 3">
    <name type="scientific">Nonomuraea roseola</name>
    <dbReference type="NCBI Taxonomy" id="46179"/>
    <lineage>
        <taxon>Bacteria</taxon>
        <taxon>Bacillati</taxon>
        <taxon>Actinomycetota</taxon>
        <taxon>Actinomycetes</taxon>
        <taxon>Streptosporangiales</taxon>
        <taxon>Streptosporangiaceae</taxon>
        <taxon>Nonomuraea</taxon>
    </lineage>
</organism>
<evidence type="ECO:0000313" key="3">
    <source>
        <dbReference type="Proteomes" id="UP001589646"/>
    </source>
</evidence>
<dbReference type="InterPro" id="IPR004401">
    <property type="entry name" value="YbaB/EbfC"/>
</dbReference>
<dbReference type="Pfam" id="PF02575">
    <property type="entry name" value="YbaB_DNA_bd"/>
    <property type="match status" value="1"/>
</dbReference>
<evidence type="ECO:0000256" key="1">
    <source>
        <dbReference type="SAM" id="Coils"/>
    </source>
</evidence>
<dbReference type="Proteomes" id="UP001589646">
    <property type="component" value="Unassembled WGS sequence"/>
</dbReference>
<dbReference type="RefSeq" id="WP_346128129.1">
    <property type="nucleotide sequence ID" value="NZ_BAAAXC010000015.1"/>
</dbReference>
<name>A0ABV5Q285_9ACTN</name>
<dbReference type="Gene3D" id="3.30.1310.10">
    <property type="entry name" value="Nucleoid-associated protein YbaB-like domain"/>
    <property type="match status" value="1"/>
</dbReference>
<protein>
    <submittedName>
        <fullName evidence="2">YbaB/EbfC family nucleoid-associated protein</fullName>
    </submittedName>
</protein>
<keyword evidence="1" id="KW-0175">Coiled coil</keyword>
<accession>A0ABV5Q285</accession>